<reference evidence="14" key="1">
    <citation type="submission" date="2022-01" db="EMBL/GenBank/DDBJ databases">
        <authorList>
            <person name="Criscuolo A."/>
        </authorList>
    </citation>
    <scope>NUCLEOTIDE SEQUENCE</scope>
    <source>
        <strain evidence="14">CIP111892</strain>
    </source>
</reference>
<dbReference type="PANTHER" id="PTHR12428:SF65">
    <property type="entry name" value="CYTOCHROME C OXIDASE ASSEMBLY PROTEIN COX18, MITOCHONDRIAL"/>
    <property type="match status" value="1"/>
</dbReference>
<evidence type="ECO:0000256" key="5">
    <source>
        <dbReference type="ARBA" id="ARBA00022729"/>
    </source>
</evidence>
<dbReference type="EMBL" id="CAKMMG010000003">
    <property type="protein sequence ID" value="CAH1207431.1"/>
    <property type="molecule type" value="Genomic_DNA"/>
</dbReference>
<dbReference type="RefSeq" id="WP_236334193.1">
    <property type="nucleotide sequence ID" value="NZ_CAKMMG010000003.1"/>
</dbReference>
<keyword evidence="11 12" id="KW-0449">Lipoprotein</keyword>
<keyword evidence="7 12" id="KW-1133">Transmembrane helix</keyword>
<evidence type="ECO:0000256" key="9">
    <source>
        <dbReference type="ARBA" id="ARBA00023139"/>
    </source>
</evidence>
<keyword evidence="5 12" id="KW-0732">Signal</keyword>
<evidence type="ECO:0000256" key="4">
    <source>
        <dbReference type="ARBA" id="ARBA00022692"/>
    </source>
</evidence>
<dbReference type="NCBIfam" id="TIGR03592">
    <property type="entry name" value="yidC_oxa1_cterm"/>
    <property type="match status" value="1"/>
</dbReference>
<dbReference type="InterPro" id="IPR047196">
    <property type="entry name" value="YidC_ALB_C"/>
</dbReference>
<evidence type="ECO:0000256" key="1">
    <source>
        <dbReference type="ARBA" id="ARBA00004651"/>
    </source>
</evidence>
<evidence type="ECO:0000256" key="10">
    <source>
        <dbReference type="ARBA" id="ARBA00023186"/>
    </source>
</evidence>
<evidence type="ECO:0000313" key="15">
    <source>
        <dbReference type="Proteomes" id="UP000838324"/>
    </source>
</evidence>
<evidence type="ECO:0000259" key="13">
    <source>
        <dbReference type="Pfam" id="PF02096"/>
    </source>
</evidence>
<comment type="caution">
    <text evidence="14">The sequence shown here is derived from an EMBL/GenBank/DDBJ whole genome shotgun (WGS) entry which is preliminary data.</text>
</comment>
<keyword evidence="4 12" id="KW-0812">Transmembrane</keyword>
<keyword evidence="8 12" id="KW-0472">Membrane</keyword>
<feature type="transmembrane region" description="Helical" evidence="12">
    <location>
        <begin position="219"/>
        <end position="237"/>
    </location>
</feature>
<comment type="function">
    <text evidence="12">Required for the insertion and/or proper folding and/or complex formation of integral membrane proteins into the membrane. Involved in integration of membrane proteins that insert both dependently and independently of the Sec translocase complex, as well as at least some lipoproteins.</text>
</comment>
<dbReference type="HAMAP" id="MF_01811">
    <property type="entry name" value="YidC_type2"/>
    <property type="match status" value="1"/>
</dbReference>
<feature type="transmembrane region" description="Helical" evidence="12">
    <location>
        <begin position="14"/>
        <end position="34"/>
    </location>
</feature>
<sequence>MKKILVLQKWVKPILIMLIGVIPIFVLSGCSTASQSNSINADSSGIFNHFFIYPFSILIKFFANALDGNYGLSIVLMTFIIRIAIMPLMMNQTKKQMDMKEKMAVLQPELTVLKEKYKNDVNSEAKKQQQAEMMQLYQKHQFNPLSMGCLPMLLQWPVTLAFYYAIRRTPEIAVHNFLWFSLGKTDMILPLIAAAVYYLQFRVSQSGSAQYPQNQNNQMAFIGLLSPIMMGVFSFGMPAALPLYWAVGGIFIIMQTIILNKIYTKPNVASKNLPTGVEDQ</sequence>
<proteinExistence type="inferred from homology"/>
<feature type="transmembrane region" description="Helical" evidence="12">
    <location>
        <begin position="69"/>
        <end position="90"/>
    </location>
</feature>
<keyword evidence="2 12" id="KW-0813">Transport</keyword>
<accession>A0ABM9C8K1</accession>
<evidence type="ECO:0000256" key="11">
    <source>
        <dbReference type="ARBA" id="ARBA00023288"/>
    </source>
</evidence>
<dbReference type="InterPro" id="IPR001708">
    <property type="entry name" value="YidC/ALB3/OXA1/COX18"/>
</dbReference>
<gene>
    <name evidence="14" type="primary">misCB</name>
    <name evidence="12" type="synonym">yidC</name>
    <name evidence="14" type="ORF">PAECIP111892_02891</name>
</gene>
<evidence type="ECO:0000256" key="3">
    <source>
        <dbReference type="ARBA" id="ARBA00022475"/>
    </source>
</evidence>
<feature type="transmembrane region" description="Helical" evidence="12">
    <location>
        <begin position="178"/>
        <end position="199"/>
    </location>
</feature>
<dbReference type="Pfam" id="PF02096">
    <property type="entry name" value="60KD_IMP"/>
    <property type="match status" value="1"/>
</dbReference>
<dbReference type="InterPro" id="IPR023060">
    <property type="entry name" value="YidC/YidC1/YidC2_Firmicutes"/>
</dbReference>
<evidence type="ECO:0000256" key="2">
    <source>
        <dbReference type="ARBA" id="ARBA00022448"/>
    </source>
</evidence>
<dbReference type="PRINTS" id="PR00701">
    <property type="entry name" value="60KDINNERMP"/>
</dbReference>
<organism evidence="14 15">
    <name type="scientific">Paenibacillus auburnensis</name>
    <dbReference type="NCBI Taxonomy" id="2905649"/>
    <lineage>
        <taxon>Bacteria</taxon>
        <taxon>Bacillati</taxon>
        <taxon>Bacillota</taxon>
        <taxon>Bacilli</taxon>
        <taxon>Bacillales</taxon>
        <taxon>Paenibacillaceae</taxon>
        <taxon>Paenibacillus</taxon>
    </lineage>
</organism>
<dbReference type="CDD" id="cd20070">
    <property type="entry name" value="5TM_YidC_Alb3"/>
    <property type="match status" value="1"/>
</dbReference>
<keyword evidence="15" id="KW-1185">Reference proteome</keyword>
<name>A0ABM9C8K1_9BACL</name>
<keyword evidence="6 12" id="KW-0653">Protein transport</keyword>
<feature type="transmembrane region" description="Helical" evidence="12">
    <location>
        <begin position="142"/>
        <end position="166"/>
    </location>
</feature>
<feature type="domain" description="Membrane insertase YidC/Oxa/ALB C-terminal" evidence="13">
    <location>
        <begin position="70"/>
        <end position="261"/>
    </location>
</feature>
<keyword evidence="3 12" id="KW-1003">Cell membrane</keyword>
<keyword evidence="9" id="KW-0564">Palmitate</keyword>
<evidence type="ECO:0000256" key="6">
    <source>
        <dbReference type="ARBA" id="ARBA00022927"/>
    </source>
</evidence>
<dbReference type="PROSITE" id="PS51257">
    <property type="entry name" value="PROKAR_LIPOPROTEIN"/>
    <property type="match status" value="1"/>
</dbReference>
<dbReference type="InterPro" id="IPR028055">
    <property type="entry name" value="YidC/Oxa/ALB_C"/>
</dbReference>
<protein>
    <recommendedName>
        <fullName evidence="12">Membrane protein insertase YidC</fullName>
    </recommendedName>
    <alternativeName>
        <fullName evidence="12">Foldase YidC</fullName>
    </alternativeName>
    <alternativeName>
        <fullName evidence="12">Membrane integrase YidC</fullName>
    </alternativeName>
    <alternativeName>
        <fullName evidence="12">Membrane protein YidC</fullName>
    </alternativeName>
</protein>
<evidence type="ECO:0000256" key="8">
    <source>
        <dbReference type="ARBA" id="ARBA00023136"/>
    </source>
</evidence>
<comment type="subcellular location">
    <subcellularLocation>
        <location evidence="1 12">Cell membrane</location>
        <topology evidence="1 12">Multi-pass membrane protein</topology>
    </subcellularLocation>
</comment>
<keyword evidence="10 12" id="KW-0143">Chaperone</keyword>
<evidence type="ECO:0000256" key="12">
    <source>
        <dbReference type="HAMAP-Rule" id="MF_01811"/>
    </source>
</evidence>
<evidence type="ECO:0000313" key="14">
    <source>
        <dbReference type="EMBL" id="CAH1207431.1"/>
    </source>
</evidence>
<dbReference type="PANTHER" id="PTHR12428">
    <property type="entry name" value="OXA1"/>
    <property type="match status" value="1"/>
</dbReference>
<comment type="similarity">
    <text evidence="12">Belongs to the OXA1/ALB3/YidC family. Type 2 subfamily.</text>
</comment>
<feature type="transmembrane region" description="Helical" evidence="12">
    <location>
        <begin position="46"/>
        <end position="63"/>
    </location>
</feature>
<dbReference type="Proteomes" id="UP000838324">
    <property type="component" value="Unassembled WGS sequence"/>
</dbReference>
<evidence type="ECO:0000256" key="7">
    <source>
        <dbReference type="ARBA" id="ARBA00022989"/>
    </source>
</evidence>